<dbReference type="RefSeq" id="WP_061993245.1">
    <property type="nucleotide sequence ID" value="NZ_DF968001.1"/>
</dbReference>
<sequence>MTIFDNIKIIAKKRGMNLKTVAQKSGLGENAIYRWKNETPRIDSLNKVAKTLNVKVSEITGEDETKNKPSKVDILDDEVILAFDGMEIPEEDKEKLLDYARYVMEQRKQGKRGRIR</sequence>
<dbReference type="Pfam" id="PF13443">
    <property type="entry name" value="HTH_26"/>
    <property type="match status" value="1"/>
</dbReference>
<dbReference type="AlphaFoldDB" id="A0A0K8MJ09"/>
<organism evidence="2 3">
    <name type="scientific">Fructobacillus ficulneus</name>
    <dbReference type="NCBI Taxonomy" id="157463"/>
    <lineage>
        <taxon>Bacteria</taxon>
        <taxon>Bacillati</taxon>
        <taxon>Bacillota</taxon>
        <taxon>Bacilli</taxon>
        <taxon>Lactobacillales</taxon>
        <taxon>Lactobacillaceae</taxon>
        <taxon>Fructobacillus</taxon>
    </lineage>
</organism>
<name>A0A0K8MJ09_9LACO</name>
<dbReference type="PROSITE" id="PS50943">
    <property type="entry name" value="HTH_CROC1"/>
    <property type="match status" value="1"/>
</dbReference>
<feature type="domain" description="HTH cro/C1-type" evidence="1">
    <location>
        <begin position="7"/>
        <end position="59"/>
    </location>
</feature>
<protein>
    <submittedName>
        <fullName evidence="2">Putative repressor protein</fullName>
    </submittedName>
</protein>
<dbReference type="InterPro" id="IPR010982">
    <property type="entry name" value="Lambda_DNA-bd_dom_sf"/>
</dbReference>
<dbReference type="SUPFAM" id="SSF47413">
    <property type="entry name" value="lambda repressor-like DNA-binding domains"/>
    <property type="match status" value="1"/>
</dbReference>
<evidence type="ECO:0000259" key="1">
    <source>
        <dbReference type="PROSITE" id="PS50943"/>
    </source>
</evidence>
<reference evidence="2 3" key="1">
    <citation type="journal article" date="2015" name="BMC Genomics">
        <title>Comparative genomics of Fructobacillus spp. and Leuconostoc spp. reveals niche-specific evolution of Fructobacillus spp.</title>
        <authorList>
            <person name="Endo A."/>
            <person name="Tanizawa Y."/>
            <person name="Tanaka N."/>
            <person name="Maeno S."/>
            <person name="Kumar H."/>
            <person name="Shiwa Y."/>
            <person name="Okada S."/>
            <person name="Yoshikawa H."/>
            <person name="Dicks L."/>
            <person name="Nakagawa J."/>
            <person name="Arita M."/>
        </authorList>
    </citation>
    <scope>NUCLEOTIDE SEQUENCE [LARGE SCALE GENOMIC DNA]</scope>
    <source>
        <strain evidence="2 3">JCM 12225</strain>
    </source>
</reference>
<dbReference type="CDD" id="cd00093">
    <property type="entry name" value="HTH_XRE"/>
    <property type="match status" value="1"/>
</dbReference>
<dbReference type="GO" id="GO:0003677">
    <property type="term" value="F:DNA binding"/>
    <property type="evidence" value="ECO:0007669"/>
    <property type="project" value="InterPro"/>
</dbReference>
<accession>A0A0K8MJ09</accession>
<dbReference type="EMBL" id="DF968001">
    <property type="protein sequence ID" value="GAO99869.1"/>
    <property type="molecule type" value="Genomic_DNA"/>
</dbReference>
<keyword evidence="3" id="KW-1185">Reference proteome</keyword>
<evidence type="ECO:0000313" key="2">
    <source>
        <dbReference type="EMBL" id="GAO99869.1"/>
    </source>
</evidence>
<evidence type="ECO:0000313" key="3">
    <source>
        <dbReference type="Proteomes" id="UP000253891"/>
    </source>
</evidence>
<proteinExistence type="predicted"/>
<dbReference type="SMART" id="SM00530">
    <property type="entry name" value="HTH_XRE"/>
    <property type="match status" value="1"/>
</dbReference>
<dbReference type="InterPro" id="IPR001387">
    <property type="entry name" value="Cro/C1-type_HTH"/>
</dbReference>
<dbReference type="Proteomes" id="UP000253891">
    <property type="component" value="Unassembled WGS sequence"/>
</dbReference>
<gene>
    <name evidence="2" type="ORF">FFIC_241450</name>
</gene>
<dbReference type="STRING" id="157463.GCA_001047075_00785"/>
<dbReference type="Gene3D" id="1.10.260.40">
    <property type="entry name" value="lambda repressor-like DNA-binding domains"/>
    <property type="match status" value="1"/>
</dbReference>
<dbReference type="OrthoDB" id="9805856at2"/>